<evidence type="ECO:0000256" key="11">
    <source>
        <dbReference type="ARBA" id="ARBA00031564"/>
    </source>
</evidence>
<dbReference type="SUPFAM" id="SSF52949">
    <property type="entry name" value="Macro domain-like"/>
    <property type="match status" value="1"/>
</dbReference>
<gene>
    <name evidence="17" type="ORF">L9F63_015476</name>
</gene>
<comment type="similarity">
    <text evidence="1">Belongs to the peptidase M17 family.</text>
</comment>
<dbReference type="Gene3D" id="3.40.630.10">
    <property type="entry name" value="Zn peptidases"/>
    <property type="match status" value="1"/>
</dbReference>
<evidence type="ECO:0000256" key="6">
    <source>
        <dbReference type="ARBA" id="ARBA00023511"/>
    </source>
</evidence>
<comment type="function">
    <text evidence="12">Cytosolic metallopeptidase that catalyzes the removal of unsubstituted N-terminal hydrophobic amino acids from various peptides. The presence of Zn(2+) ions is essential for the peptidase activity, and the association with other cofactors can modulate the substrate spectificity of the enzyme. For instance, in the presence of Mn(2+), it displays a specific Cys-Gly hydrolyzing activity of Cys-Gly-S-conjugates. Involved in the metabolism of glutathione and in the degradation of glutathione S-conjugates, which may play a role in the control of the cell redox status.</text>
</comment>
<keyword evidence="4" id="KW-0645">Protease</keyword>
<dbReference type="PRINTS" id="PR00481">
    <property type="entry name" value="LAMNOPPTDASE"/>
</dbReference>
<dbReference type="InterPro" id="IPR043472">
    <property type="entry name" value="Macro_dom-like"/>
</dbReference>
<dbReference type="GO" id="GO:0070006">
    <property type="term" value="F:metalloaminopeptidase activity"/>
    <property type="evidence" value="ECO:0007669"/>
    <property type="project" value="InterPro"/>
</dbReference>
<comment type="caution">
    <text evidence="17">The sequence shown here is derived from an EMBL/GenBank/DDBJ whole genome shotgun (WGS) entry which is preliminary data.</text>
</comment>
<dbReference type="GO" id="GO:0005737">
    <property type="term" value="C:cytoplasm"/>
    <property type="evidence" value="ECO:0007669"/>
    <property type="project" value="InterPro"/>
</dbReference>
<evidence type="ECO:0000259" key="16">
    <source>
        <dbReference type="Pfam" id="PF02789"/>
    </source>
</evidence>
<dbReference type="Proteomes" id="UP001233999">
    <property type="component" value="Unassembled WGS sequence"/>
</dbReference>
<evidence type="ECO:0000256" key="12">
    <source>
        <dbReference type="ARBA" id="ARBA00045966"/>
    </source>
</evidence>
<reference evidence="17" key="1">
    <citation type="journal article" date="2023" name="IScience">
        <title>Live-bearing cockroach genome reveals convergent evolutionary mechanisms linked to viviparity in insects and beyond.</title>
        <authorList>
            <person name="Fouks B."/>
            <person name="Harrison M.C."/>
            <person name="Mikhailova A.A."/>
            <person name="Marchal E."/>
            <person name="English S."/>
            <person name="Carruthers M."/>
            <person name="Jennings E.C."/>
            <person name="Chiamaka E.L."/>
            <person name="Frigard R.A."/>
            <person name="Pippel M."/>
            <person name="Attardo G.M."/>
            <person name="Benoit J.B."/>
            <person name="Bornberg-Bauer E."/>
            <person name="Tobe S.S."/>
        </authorList>
    </citation>
    <scope>NUCLEOTIDE SEQUENCE</scope>
    <source>
        <strain evidence="17">Stay&amp;Tobe</strain>
    </source>
</reference>
<dbReference type="CDD" id="cd00433">
    <property type="entry name" value="Peptidase_M17"/>
    <property type="match status" value="1"/>
</dbReference>
<sequence>MALLRHIVKIQLSPFRFYSNGAAGGGRRKGLVLGVYNPGAPETFKLTTAAHKFNETVNGKLTDLLNHYDAFEIDKGDVQVFQNLESEYYSVAVAGLGKEDVGFNTLENLDECRENVRIAAGAGVRALRSLGIGTISVEGFGQAEASAEGAGLAAWRFQEYRAREDRKVVPSLELYHDPDFDGWNRGLLKAEAQNLARTLCDTPANIMTPTAFSNAVIESLCACGIGVEMRDKDWIESKKLNAFLAVAKGSTEAPAFLELSYCGGHQDEKPIAFVGKGITYDSGGLCIKKCKQMREYRGDLAGAAVIIATFKAAASLGLPINLQAAIPLCENMISGMAMKPGDVVFAINGSSIEIEHTDNEGRIIMADALLYVREQHKPRLVIDVASLTRGIRSALGGAATGVYTINHDLWREINKAGAITGDRVWRFPLWHHFTKKVTYKPNADVTNTGMGPGGYPCKGAAFLKEFVPCGDWMHLDITGCGLLSHARDYPYLSVGRMTGRPTRTLIQFLYQIACPPEKATLAE</sequence>
<comment type="catalytic activity">
    <reaction evidence="14">
        <text>L-cysteinylglycine + H2O = L-cysteine + glycine</text>
        <dbReference type="Rhea" id="RHEA:28783"/>
        <dbReference type="ChEBI" id="CHEBI:15377"/>
        <dbReference type="ChEBI" id="CHEBI:35235"/>
        <dbReference type="ChEBI" id="CHEBI:57305"/>
        <dbReference type="ChEBI" id="CHEBI:61694"/>
    </reaction>
    <physiologicalReaction direction="left-to-right" evidence="14">
        <dbReference type="Rhea" id="RHEA:28784"/>
    </physiologicalReaction>
</comment>
<evidence type="ECO:0000256" key="4">
    <source>
        <dbReference type="ARBA" id="ARBA00022670"/>
    </source>
</evidence>
<dbReference type="InterPro" id="IPR011356">
    <property type="entry name" value="Leucine_aapep/pepB"/>
</dbReference>
<evidence type="ECO:0000256" key="10">
    <source>
        <dbReference type="ARBA" id="ARBA00030997"/>
    </source>
</evidence>
<evidence type="ECO:0000256" key="13">
    <source>
        <dbReference type="ARBA" id="ARBA00047881"/>
    </source>
</evidence>
<keyword evidence="18" id="KW-1185">Reference proteome</keyword>
<protein>
    <recommendedName>
        <fullName evidence="2">Cytosol aminopeptidase</fullName>
        <ecNumber evidence="7">3.4.13.23</ecNumber>
    </recommendedName>
    <alternativeName>
        <fullName evidence="10">Cysteinylglycine-S-conjugate dipeptidase</fullName>
    </alternativeName>
    <alternativeName>
        <fullName evidence="11">Leucine aminopeptidase 3</fullName>
    </alternativeName>
    <alternativeName>
        <fullName evidence="9">Proline aminopeptidase</fullName>
    </alternativeName>
    <alternativeName>
        <fullName evidence="8">Prolyl aminopeptidase</fullName>
    </alternativeName>
</protein>
<dbReference type="InterPro" id="IPR008283">
    <property type="entry name" value="Peptidase_M17_N"/>
</dbReference>
<evidence type="ECO:0000256" key="2">
    <source>
        <dbReference type="ARBA" id="ARBA00014190"/>
    </source>
</evidence>
<feature type="domain" description="Cytosol aminopeptidase" evidence="15">
    <location>
        <begin position="194"/>
        <end position="506"/>
    </location>
</feature>
<comment type="catalytic activity">
    <reaction evidence="6">
        <text>an S-substituted L-cysteinylglycine + H2O = an S-substituted L-cysteine + glycine</text>
        <dbReference type="Rhea" id="RHEA:60444"/>
        <dbReference type="ChEBI" id="CHEBI:15377"/>
        <dbReference type="ChEBI" id="CHEBI:57305"/>
        <dbReference type="ChEBI" id="CHEBI:58717"/>
        <dbReference type="ChEBI" id="CHEBI:143103"/>
        <dbReference type="EC" id="3.4.13.23"/>
    </reaction>
    <physiologicalReaction direction="left-to-right" evidence="6">
        <dbReference type="Rhea" id="RHEA:60445"/>
    </physiologicalReaction>
</comment>
<evidence type="ECO:0000256" key="5">
    <source>
        <dbReference type="ARBA" id="ARBA00022801"/>
    </source>
</evidence>
<dbReference type="EC" id="3.4.13.23" evidence="7"/>
<evidence type="ECO:0000256" key="1">
    <source>
        <dbReference type="ARBA" id="ARBA00009528"/>
    </source>
</evidence>
<dbReference type="SUPFAM" id="SSF53187">
    <property type="entry name" value="Zn-dependent exopeptidases"/>
    <property type="match status" value="1"/>
</dbReference>
<evidence type="ECO:0000256" key="7">
    <source>
        <dbReference type="ARBA" id="ARBA00023625"/>
    </source>
</evidence>
<dbReference type="Pfam" id="PF02789">
    <property type="entry name" value="Peptidase_M17_N"/>
    <property type="match status" value="1"/>
</dbReference>
<dbReference type="InterPro" id="IPR000819">
    <property type="entry name" value="Peptidase_M17_C"/>
</dbReference>
<dbReference type="AlphaFoldDB" id="A0AAD8A7R0"/>
<evidence type="ECO:0000256" key="3">
    <source>
        <dbReference type="ARBA" id="ARBA00022438"/>
    </source>
</evidence>
<reference evidence="17" key="2">
    <citation type="submission" date="2023-05" db="EMBL/GenBank/DDBJ databases">
        <authorList>
            <person name="Fouks B."/>
        </authorList>
    </citation>
    <scope>NUCLEOTIDE SEQUENCE</scope>
    <source>
        <strain evidence="17">Stay&amp;Tobe</strain>
        <tissue evidence="17">Testes</tissue>
    </source>
</reference>
<keyword evidence="3" id="KW-0031">Aminopeptidase</keyword>
<keyword evidence="5" id="KW-0378">Hydrolase</keyword>
<feature type="non-terminal residue" evidence="17">
    <location>
        <position position="523"/>
    </location>
</feature>
<evidence type="ECO:0000313" key="18">
    <source>
        <dbReference type="Proteomes" id="UP001233999"/>
    </source>
</evidence>
<dbReference type="Pfam" id="PF00883">
    <property type="entry name" value="Peptidase_M17"/>
    <property type="match status" value="1"/>
</dbReference>
<evidence type="ECO:0000256" key="14">
    <source>
        <dbReference type="ARBA" id="ARBA00049107"/>
    </source>
</evidence>
<dbReference type="PANTHER" id="PTHR11963:SF16">
    <property type="entry name" value="CYTOSOL AMINOPEPTIDASE"/>
    <property type="match status" value="1"/>
</dbReference>
<evidence type="ECO:0000256" key="9">
    <source>
        <dbReference type="ARBA" id="ARBA00030930"/>
    </source>
</evidence>
<comment type="catalytic activity">
    <reaction evidence="13">
        <text>S-benzyl-L-cysteinylglycine + H2O = S-benzyl-L-cysteine + glycine</text>
        <dbReference type="Rhea" id="RHEA:62568"/>
        <dbReference type="ChEBI" id="CHEBI:15377"/>
        <dbReference type="ChEBI" id="CHEBI:57305"/>
        <dbReference type="ChEBI" id="CHEBI:145802"/>
        <dbReference type="ChEBI" id="CHEBI:145803"/>
    </reaction>
    <physiologicalReaction direction="left-to-right" evidence="13">
        <dbReference type="Rhea" id="RHEA:62569"/>
    </physiologicalReaction>
</comment>
<evidence type="ECO:0000313" key="17">
    <source>
        <dbReference type="EMBL" id="KAJ9592898.1"/>
    </source>
</evidence>
<feature type="domain" description="Peptidase M17 leucyl aminopeptidase N-terminal" evidence="16">
    <location>
        <begin position="32"/>
        <end position="162"/>
    </location>
</feature>
<dbReference type="GO" id="GO:0006508">
    <property type="term" value="P:proteolysis"/>
    <property type="evidence" value="ECO:0007669"/>
    <property type="project" value="UniProtKB-KW"/>
</dbReference>
<accession>A0AAD8A7R0</accession>
<dbReference type="EMBL" id="JASPKZ010003799">
    <property type="protein sequence ID" value="KAJ9592898.1"/>
    <property type="molecule type" value="Genomic_DNA"/>
</dbReference>
<dbReference type="PANTHER" id="PTHR11963">
    <property type="entry name" value="LEUCINE AMINOPEPTIDASE-RELATED"/>
    <property type="match status" value="1"/>
</dbReference>
<dbReference type="GO" id="GO:0030145">
    <property type="term" value="F:manganese ion binding"/>
    <property type="evidence" value="ECO:0007669"/>
    <property type="project" value="InterPro"/>
</dbReference>
<dbReference type="Gene3D" id="3.40.220.10">
    <property type="entry name" value="Leucine Aminopeptidase, subunit E, domain 1"/>
    <property type="match status" value="1"/>
</dbReference>
<organism evidence="17 18">
    <name type="scientific">Diploptera punctata</name>
    <name type="common">Pacific beetle cockroach</name>
    <dbReference type="NCBI Taxonomy" id="6984"/>
    <lineage>
        <taxon>Eukaryota</taxon>
        <taxon>Metazoa</taxon>
        <taxon>Ecdysozoa</taxon>
        <taxon>Arthropoda</taxon>
        <taxon>Hexapoda</taxon>
        <taxon>Insecta</taxon>
        <taxon>Pterygota</taxon>
        <taxon>Neoptera</taxon>
        <taxon>Polyneoptera</taxon>
        <taxon>Dictyoptera</taxon>
        <taxon>Blattodea</taxon>
        <taxon>Blaberoidea</taxon>
        <taxon>Blaberidae</taxon>
        <taxon>Diplopterinae</taxon>
        <taxon>Diploptera</taxon>
    </lineage>
</organism>
<proteinExistence type="inferred from homology"/>
<name>A0AAD8A7R0_DIPPU</name>
<evidence type="ECO:0000256" key="8">
    <source>
        <dbReference type="ARBA" id="ARBA00029605"/>
    </source>
</evidence>
<evidence type="ECO:0000259" key="15">
    <source>
        <dbReference type="Pfam" id="PF00883"/>
    </source>
</evidence>